<protein>
    <submittedName>
        <fullName evidence="1">Uncharacterized protein</fullName>
    </submittedName>
</protein>
<dbReference type="AlphaFoldDB" id="A0A2B9PCD4"/>
<dbReference type="Proteomes" id="UP000223777">
    <property type="component" value="Unassembled WGS sequence"/>
</dbReference>
<comment type="caution">
    <text evidence="1">The sequence shown here is derived from an EMBL/GenBank/DDBJ whole genome shotgun (WGS) entry which is preliminary data.</text>
</comment>
<sequence length="266" mass="30750">MKKIIAFLAVTVIFIGIGFAVKRYIEGPSQPVNGILVSGTKENISDVKNLYKDQNVQTADYSYKLVTELIKEELTTEQNEEMKKEWKEKAGNMTEEEMDKELDKPFVRKKQYAVITKSTAEKFLKKGIIRTPLEKDSSSMTSTPVKEIKELASGKNLFYRKTAEDEEIKDGNLNLNGQMIPVQHIEQNNWIGYFSSPIVIVNEETYKQLKEKEVSLSLIKFAKENFDYKNKNKVKKVVENITKVYEVKDENGDYDKDKIYFVEIQN</sequence>
<gene>
    <name evidence="1" type="ORF">CN984_29800</name>
</gene>
<accession>A0A2B9PCD4</accession>
<dbReference type="InterPro" id="IPR035253">
    <property type="entry name" value="Lipoprotein_22_bac"/>
</dbReference>
<proteinExistence type="predicted"/>
<dbReference type="RefSeq" id="WP_098767984.1">
    <property type="nucleotide sequence ID" value="NZ_NUIL01000088.1"/>
</dbReference>
<dbReference type="EMBL" id="NUIL01000088">
    <property type="protein sequence ID" value="PGO20376.1"/>
    <property type="molecule type" value="Genomic_DNA"/>
</dbReference>
<dbReference type="Gene3D" id="2.40.40.60">
    <property type="match status" value="1"/>
</dbReference>
<name>A0A2B9PCD4_BACCE</name>
<evidence type="ECO:0000313" key="2">
    <source>
        <dbReference type="Proteomes" id="UP000223777"/>
    </source>
</evidence>
<evidence type="ECO:0000313" key="1">
    <source>
        <dbReference type="EMBL" id="PGO20376.1"/>
    </source>
</evidence>
<dbReference type="Pfam" id="PF17294">
    <property type="entry name" value="Lipoprotein_22"/>
    <property type="match status" value="1"/>
</dbReference>
<organism evidence="1 2">
    <name type="scientific">Bacillus cereus</name>
    <dbReference type="NCBI Taxonomy" id="1396"/>
    <lineage>
        <taxon>Bacteria</taxon>
        <taxon>Bacillati</taxon>
        <taxon>Bacillota</taxon>
        <taxon>Bacilli</taxon>
        <taxon>Bacillales</taxon>
        <taxon>Bacillaceae</taxon>
        <taxon>Bacillus</taxon>
        <taxon>Bacillus cereus group</taxon>
    </lineage>
</organism>
<reference evidence="1 2" key="1">
    <citation type="submission" date="2017-09" db="EMBL/GenBank/DDBJ databases">
        <title>Large-scale bioinformatics analysis of Bacillus genomes uncovers conserved roles of natural products in bacterial physiology.</title>
        <authorList>
            <consortium name="Agbiome Team Llc"/>
            <person name="Bleich R.M."/>
            <person name="Grubbs K.J."/>
            <person name="Santa Maria K.C."/>
            <person name="Allen S.E."/>
            <person name="Farag S."/>
            <person name="Shank E.A."/>
            <person name="Bowers A."/>
        </authorList>
    </citation>
    <scope>NUCLEOTIDE SEQUENCE [LARGE SCALE GENOMIC DNA]</scope>
    <source>
        <strain evidence="1 2">AFS050027</strain>
    </source>
</reference>